<evidence type="ECO:0008006" key="4">
    <source>
        <dbReference type="Google" id="ProtNLM"/>
    </source>
</evidence>
<feature type="transmembrane region" description="Helical" evidence="1">
    <location>
        <begin position="352"/>
        <end position="373"/>
    </location>
</feature>
<feature type="transmembrane region" description="Helical" evidence="1">
    <location>
        <begin position="113"/>
        <end position="131"/>
    </location>
</feature>
<feature type="transmembrane region" description="Helical" evidence="1">
    <location>
        <begin position="137"/>
        <end position="156"/>
    </location>
</feature>
<dbReference type="Proteomes" id="UP001597189">
    <property type="component" value="Unassembled WGS sequence"/>
</dbReference>
<evidence type="ECO:0000313" key="2">
    <source>
        <dbReference type="EMBL" id="MFD1454899.1"/>
    </source>
</evidence>
<dbReference type="EMBL" id="JBHTOD010000003">
    <property type="protein sequence ID" value="MFD1454899.1"/>
    <property type="molecule type" value="Genomic_DNA"/>
</dbReference>
<sequence length="563" mass="63324">MATSDTANGSSQSDWLRRYRWLLELGLFSCLSLFWLFLWAAQGKIYLGDDLGFHLNRVQGLYQQVISGHWGLGHIATTTFQGWGYPINLFYPAYTLLPMAILQVWFGGVHAYAIFLFLITLLTLYTTRFVGQRVLGSYYQGLLLAVLYSFSQYRVLDFFVRGALAEGIVFAFLPLVFYGAYSIAIGDVHQWYWLTLGMALIGLTHVVSLILASVLVLLTLGLFFLKRTGLKQRLGALFLAVVTTGLLDLTFLAPLMEQLHHMKGLGVMQFQLASSAVQPWPFLVNSAVNQMGSGQINLGWLMLMLLLLTLGVCWKFNGVERYLVGLAVVFVWLATTWFPWSLFQGVLGTIQFPWRFLAIASFLIALVGTRALVLVLPRNTRHVRGILLAAMVVLGIILNAAGFVSFFQNPYSNAITPESYHTVATDVASTDYVQPVSLPAMPALKTHSIVVMNPTKGKTTLRQLSRQVGADSFTYRLWSRRARRLKLPHLAYPGYQVTVNGHRQPLRQNRMAILLANVKQGTNIIRVAYVATTIQRVSAWLSALTWVVLLGWFGWKAWRRLRQ</sequence>
<keyword evidence="1" id="KW-0472">Membrane</keyword>
<organism evidence="2 3">
    <name type="scientific">Levilactobacillus lanxiensis</name>
    <dbReference type="NCBI Taxonomy" id="2799568"/>
    <lineage>
        <taxon>Bacteria</taxon>
        <taxon>Bacillati</taxon>
        <taxon>Bacillota</taxon>
        <taxon>Bacilli</taxon>
        <taxon>Lactobacillales</taxon>
        <taxon>Lactobacillaceae</taxon>
        <taxon>Levilactobacillus</taxon>
    </lineage>
</organism>
<feature type="transmembrane region" description="Helical" evidence="1">
    <location>
        <begin position="537"/>
        <end position="555"/>
    </location>
</feature>
<protein>
    <recommendedName>
        <fullName evidence="4">Membrane protein 6-pyruvoyl-tetrahydropterin synthase-related domain-containing protein</fullName>
    </recommendedName>
</protein>
<feature type="transmembrane region" description="Helical" evidence="1">
    <location>
        <begin position="236"/>
        <end position="256"/>
    </location>
</feature>
<dbReference type="RefSeq" id="WP_203644271.1">
    <property type="nucleotide sequence ID" value="NZ_BOLN01000003.1"/>
</dbReference>
<accession>A0ABW4D008</accession>
<keyword evidence="1" id="KW-0812">Transmembrane</keyword>
<feature type="transmembrane region" description="Helical" evidence="1">
    <location>
        <begin position="21"/>
        <end position="41"/>
    </location>
</feature>
<proteinExistence type="predicted"/>
<evidence type="ECO:0000256" key="1">
    <source>
        <dbReference type="SAM" id="Phobius"/>
    </source>
</evidence>
<name>A0ABW4D008_9LACO</name>
<feature type="transmembrane region" description="Helical" evidence="1">
    <location>
        <begin position="191"/>
        <end position="224"/>
    </location>
</feature>
<evidence type="ECO:0000313" key="3">
    <source>
        <dbReference type="Proteomes" id="UP001597189"/>
    </source>
</evidence>
<feature type="transmembrane region" description="Helical" evidence="1">
    <location>
        <begin position="385"/>
        <end position="407"/>
    </location>
</feature>
<reference evidence="3" key="1">
    <citation type="journal article" date="2019" name="Int. J. Syst. Evol. Microbiol.">
        <title>The Global Catalogue of Microorganisms (GCM) 10K type strain sequencing project: providing services to taxonomists for standard genome sequencing and annotation.</title>
        <authorList>
            <consortium name="The Broad Institute Genomics Platform"/>
            <consortium name="The Broad Institute Genome Sequencing Center for Infectious Disease"/>
            <person name="Wu L."/>
            <person name="Ma J."/>
        </authorList>
    </citation>
    <scope>NUCLEOTIDE SEQUENCE [LARGE SCALE GENOMIC DNA]</scope>
    <source>
        <strain evidence="3">CCM 8979</strain>
    </source>
</reference>
<comment type="caution">
    <text evidence="2">The sequence shown here is derived from an EMBL/GenBank/DDBJ whole genome shotgun (WGS) entry which is preliminary data.</text>
</comment>
<feature type="transmembrane region" description="Helical" evidence="1">
    <location>
        <begin position="323"/>
        <end position="340"/>
    </location>
</feature>
<gene>
    <name evidence="2" type="ORF">ACFQ44_04260</name>
</gene>
<feature type="transmembrane region" description="Helical" evidence="1">
    <location>
        <begin position="298"/>
        <end position="316"/>
    </location>
</feature>
<feature type="transmembrane region" description="Helical" evidence="1">
    <location>
        <begin position="163"/>
        <end position="185"/>
    </location>
</feature>
<keyword evidence="3" id="KW-1185">Reference proteome</keyword>
<keyword evidence="1" id="KW-1133">Transmembrane helix</keyword>